<sequence>VRQVIQDEVNSQLKDSLFETVESDTTSSLTAHPVIGTHWMLIQGE</sequence>
<protein>
    <submittedName>
        <fullName evidence="1">Uncharacterized protein</fullName>
    </submittedName>
</protein>
<reference evidence="1 2" key="1">
    <citation type="journal article" date="2018" name="Sci. Rep.">
        <title>Genomic signatures of local adaptation to the degree of environmental predictability in rotifers.</title>
        <authorList>
            <person name="Franch-Gras L."/>
            <person name="Hahn C."/>
            <person name="Garcia-Roger E.M."/>
            <person name="Carmona M.J."/>
            <person name="Serra M."/>
            <person name="Gomez A."/>
        </authorList>
    </citation>
    <scope>NUCLEOTIDE SEQUENCE [LARGE SCALE GENOMIC DNA]</scope>
    <source>
        <strain evidence="1">HYR1</strain>
    </source>
</reference>
<dbReference type="AlphaFoldDB" id="A0A3M7SP05"/>
<feature type="non-terminal residue" evidence="1">
    <location>
        <position position="1"/>
    </location>
</feature>
<dbReference type="Proteomes" id="UP000276133">
    <property type="component" value="Unassembled WGS sequence"/>
</dbReference>
<evidence type="ECO:0000313" key="2">
    <source>
        <dbReference type="Proteomes" id="UP000276133"/>
    </source>
</evidence>
<gene>
    <name evidence="1" type="ORF">BpHYR1_024719</name>
</gene>
<name>A0A3M7SP05_BRAPC</name>
<organism evidence="1 2">
    <name type="scientific">Brachionus plicatilis</name>
    <name type="common">Marine rotifer</name>
    <name type="synonym">Brachionus muelleri</name>
    <dbReference type="NCBI Taxonomy" id="10195"/>
    <lineage>
        <taxon>Eukaryota</taxon>
        <taxon>Metazoa</taxon>
        <taxon>Spiralia</taxon>
        <taxon>Gnathifera</taxon>
        <taxon>Rotifera</taxon>
        <taxon>Eurotatoria</taxon>
        <taxon>Monogononta</taxon>
        <taxon>Pseudotrocha</taxon>
        <taxon>Ploima</taxon>
        <taxon>Brachionidae</taxon>
        <taxon>Brachionus</taxon>
    </lineage>
</organism>
<comment type="caution">
    <text evidence="1">The sequence shown here is derived from an EMBL/GenBank/DDBJ whole genome shotgun (WGS) entry which is preliminary data.</text>
</comment>
<accession>A0A3M7SP05</accession>
<evidence type="ECO:0000313" key="1">
    <source>
        <dbReference type="EMBL" id="RNA37581.1"/>
    </source>
</evidence>
<dbReference type="EMBL" id="REGN01001023">
    <property type="protein sequence ID" value="RNA37581.1"/>
    <property type="molecule type" value="Genomic_DNA"/>
</dbReference>
<keyword evidence="2" id="KW-1185">Reference proteome</keyword>
<proteinExistence type="predicted"/>